<feature type="domain" description="VWFA" evidence="2">
    <location>
        <begin position="207"/>
        <end position="408"/>
    </location>
</feature>
<dbReference type="SUPFAM" id="SSF53300">
    <property type="entry name" value="vWA-like"/>
    <property type="match status" value="1"/>
</dbReference>
<feature type="transmembrane region" description="Helical" evidence="1">
    <location>
        <begin position="157"/>
        <end position="178"/>
    </location>
</feature>
<dbReference type="RefSeq" id="WP_048363833.1">
    <property type="nucleotide sequence ID" value="NZ_JYLF01000003.1"/>
</dbReference>
<comment type="caution">
    <text evidence="3">The sequence shown here is derived from an EMBL/GenBank/DDBJ whole genome shotgun (WGS) entry which is preliminary data.</text>
</comment>
<accession>A0A0J6IPT3</accession>
<dbReference type="OrthoDB" id="5755451at2"/>
<accession>A0A0J6IZB2</accession>
<organism evidence="3 4">
    <name type="scientific">Pseudomonas weihenstephanensis</name>
    <dbReference type="NCBI Taxonomy" id="1608994"/>
    <lineage>
        <taxon>Bacteria</taxon>
        <taxon>Pseudomonadati</taxon>
        <taxon>Pseudomonadota</taxon>
        <taxon>Gammaproteobacteria</taxon>
        <taxon>Pseudomonadales</taxon>
        <taxon>Pseudomonadaceae</taxon>
        <taxon>Pseudomonas</taxon>
    </lineage>
</organism>
<dbReference type="InterPro" id="IPR002035">
    <property type="entry name" value="VWF_A"/>
</dbReference>
<dbReference type="InterPro" id="IPR036465">
    <property type="entry name" value="vWFA_dom_sf"/>
</dbReference>
<gene>
    <name evidence="3" type="ORF">TU86_08350</name>
</gene>
<dbReference type="Gene3D" id="3.40.50.410">
    <property type="entry name" value="von Willebrand factor, type A domain"/>
    <property type="match status" value="1"/>
</dbReference>
<sequence length="412" mass="45244">MQRITRDEHATSAGLDALKAKIALILKHFPPSVASVYAIPRLGSGDVVEWWTELGGQPTRFHELDEDRQVALLERYHQRQETLGLLADELVTRGQSEQAASLRTLIGPPDLNNLYSINGDPVVVRWGLAPEPVVAPPPAPTPPPVPRPVVVRRVWRGWLWLLLGLLLLGLLLWALWHWRLPAMNLLPSQNNHVCRAKTPVGSELPPEFVVILDTSGSMNLNIDATKDDEDWYFKSRPQPEDDDPRTVKIFAAQTRLDVAKASLTGMINNLHPDIDTRLMTFAGCFRQPDHGVFNAAQRPQLIAGIQGLTANEGTPLASSLKKAARQVNGRDRDAVIVMFVDGDDGCNENVCKVAQNIAIEQPRLRVNVVNIGDSSLSNCIAENTGGSIYSSRNASDLANALKNATEAVSECD</sequence>
<name>A0A0J6IZB2_9PSED</name>
<evidence type="ECO:0000259" key="2">
    <source>
        <dbReference type="PROSITE" id="PS50234"/>
    </source>
</evidence>
<evidence type="ECO:0000256" key="1">
    <source>
        <dbReference type="SAM" id="Phobius"/>
    </source>
</evidence>
<dbReference type="AlphaFoldDB" id="A0A0J6IZB2"/>
<reference evidence="3 4" key="1">
    <citation type="submission" date="2015-02" db="EMBL/GenBank/DDBJ databases">
        <title>Pseudomonas helleri sp. nov. and Pseudomonas weihenstephanensis sp. nov., isolated from raw cows milk.</title>
        <authorList>
            <person name="von Neubeck M."/>
            <person name="Huptas C."/>
            <person name="Wenning M."/>
            <person name="Scherer S."/>
        </authorList>
    </citation>
    <scope>NUCLEOTIDE SEQUENCE [LARGE SCALE GENOMIC DNA]</scope>
    <source>
        <strain evidence="3 4">DSM 29166</strain>
    </source>
</reference>
<keyword evidence="1" id="KW-1133">Transmembrane helix</keyword>
<dbReference type="Proteomes" id="UP000036325">
    <property type="component" value="Unassembled WGS sequence"/>
</dbReference>
<evidence type="ECO:0000313" key="4">
    <source>
        <dbReference type="Proteomes" id="UP000036325"/>
    </source>
</evidence>
<dbReference type="SMART" id="SM00327">
    <property type="entry name" value="VWA"/>
    <property type="match status" value="1"/>
</dbReference>
<dbReference type="PROSITE" id="PS50234">
    <property type="entry name" value="VWFA"/>
    <property type="match status" value="1"/>
</dbReference>
<keyword evidence="1" id="KW-0812">Transmembrane</keyword>
<evidence type="ECO:0000313" key="3">
    <source>
        <dbReference type="EMBL" id="KMN14012.1"/>
    </source>
</evidence>
<protein>
    <submittedName>
        <fullName evidence="3">von Willebrand factor A</fullName>
    </submittedName>
</protein>
<dbReference type="PATRIC" id="fig|1608994.3.peg.2286"/>
<dbReference type="EMBL" id="JYLF01000003">
    <property type="protein sequence ID" value="KMN14012.1"/>
    <property type="molecule type" value="Genomic_DNA"/>
</dbReference>
<proteinExistence type="predicted"/>
<keyword evidence="1" id="KW-0472">Membrane</keyword>
<dbReference type="STRING" id="1608994.TU86_08350"/>